<gene>
    <name evidence="1" type="ORF">BJ508DRAFT_155059</name>
</gene>
<organism evidence="1 2">
    <name type="scientific">Ascobolus immersus RN42</name>
    <dbReference type="NCBI Taxonomy" id="1160509"/>
    <lineage>
        <taxon>Eukaryota</taxon>
        <taxon>Fungi</taxon>
        <taxon>Dikarya</taxon>
        <taxon>Ascomycota</taxon>
        <taxon>Pezizomycotina</taxon>
        <taxon>Pezizomycetes</taxon>
        <taxon>Pezizales</taxon>
        <taxon>Ascobolaceae</taxon>
        <taxon>Ascobolus</taxon>
    </lineage>
</organism>
<dbReference type="Proteomes" id="UP000275078">
    <property type="component" value="Unassembled WGS sequence"/>
</dbReference>
<accession>A0A3N4HXR0</accession>
<proteinExistence type="predicted"/>
<sequence length="106" mass="11474">MPWPSSATCIARGFVTAPVYFQKAFAQKYGQLSNVSRDSTGTLANGALAAWIQYSVGSRIGELRKPKDVERINSVLGCLGCHSAAFLLEVYELLRINGSKPCAFCV</sequence>
<dbReference type="AlphaFoldDB" id="A0A3N4HXR0"/>
<evidence type="ECO:0000313" key="1">
    <source>
        <dbReference type="EMBL" id="RPA78643.1"/>
    </source>
</evidence>
<dbReference type="EMBL" id="ML119709">
    <property type="protein sequence ID" value="RPA78643.1"/>
    <property type="molecule type" value="Genomic_DNA"/>
</dbReference>
<name>A0A3N4HXR0_ASCIM</name>
<evidence type="ECO:0000313" key="2">
    <source>
        <dbReference type="Proteomes" id="UP000275078"/>
    </source>
</evidence>
<keyword evidence="2" id="KW-1185">Reference proteome</keyword>
<protein>
    <submittedName>
        <fullName evidence="1">Uncharacterized protein</fullName>
    </submittedName>
</protein>
<reference evidence="1 2" key="1">
    <citation type="journal article" date="2018" name="Nat. Ecol. Evol.">
        <title>Pezizomycetes genomes reveal the molecular basis of ectomycorrhizal truffle lifestyle.</title>
        <authorList>
            <person name="Murat C."/>
            <person name="Payen T."/>
            <person name="Noel B."/>
            <person name="Kuo A."/>
            <person name="Morin E."/>
            <person name="Chen J."/>
            <person name="Kohler A."/>
            <person name="Krizsan K."/>
            <person name="Balestrini R."/>
            <person name="Da Silva C."/>
            <person name="Montanini B."/>
            <person name="Hainaut M."/>
            <person name="Levati E."/>
            <person name="Barry K.W."/>
            <person name="Belfiori B."/>
            <person name="Cichocki N."/>
            <person name="Clum A."/>
            <person name="Dockter R.B."/>
            <person name="Fauchery L."/>
            <person name="Guy J."/>
            <person name="Iotti M."/>
            <person name="Le Tacon F."/>
            <person name="Lindquist E.A."/>
            <person name="Lipzen A."/>
            <person name="Malagnac F."/>
            <person name="Mello A."/>
            <person name="Molinier V."/>
            <person name="Miyauchi S."/>
            <person name="Poulain J."/>
            <person name="Riccioni C."/>
            <person name="Rubini A."/>
            <person name="Sitrit Y."/>
            <person name="Splivallo R."/>
            <person name="Traeger S."/>
            <person name="Wang M."/>
            <person name="Zifcakova L."/>
            <person name="Wipf D."/>
            <person name="Zambonelli A."/>
            <person name="Paolocci F."/>
            <person name="Nowrousian M."/>
            <person name="Ottonello S."/>
            <person name="Baldrian P."/>
            <person name="Spatafora J.W."/>
            <person name="Henrissat B."/>
            <person name="Nagy L.G."/>
            <person name="Aury J.M."/>
            <person name="Wincker P."/>
            <person name="Grigoriev I.V."/>
            <person name="Bonfante P."/>
            <person name="Martin F.M."/>
        </authorList>
    </citation>
    <scope>NUCLEOTIDE SEQUENCE [LARGE SCALE GENOMIC DNA]</scope>
    <source>
        <strain evidence="1 2">RN42</strain>
    </source>
</reference>